<keyword evidence="2" id="KW-0813">Transport</keyword>
<comment type="subcellular location">
    <subcellularLocation>
        <location evidence="1">Nucleus</location>
    </subcellularLocation>
</comment>
<feature type="compositionally biased region" description="Basic and acidic residues" evidence="4">
    <location>
        <begin position="1229"/>
        <end position="1238"/>
    </location>
</feature>
<feature type="compositionally biased region" description="Low complexity" evidence="4">
    <location>
        <begin position="1027"/>
        <end position="1039"/>
    </location>
</feature>
<feature type="compositionally biased region" description="Low complexity" evidence="4">
    <location>
        <begin position="693"/>
        <end position="709"/>
    </location>
</feature>
<dbReference type="Gene3D" id="2.130.10.10">
    <property type="entry name" value="YVTN repeat-like/Quinoprotein amine dehydrogenase"/>
    <property type="match status" value="1"/>
</dbReference>
<reference evidence="6 7" key="1">
    <citation type="submission" date="2018-02" db="EMBL/GenBank/DDBJ databases">
        <title>Genome sequence of the basidiomycete white-rot fungus Phlebia centrifuga.</title>
        <authorList>
            <person name="Granchi Z."/>
            <person name="Peng M."/>
            <person name="de Vries R.P."/>
            <person name="Hilden K."/>
            <person name="Makela M.R."/>
            <person name="Grigoriev I."/>
            <person name="Riley R."/>
        </authorList>
    </citation>
    <scope>NUCLEOTIDE SEQUENCE [LARGE SCALE GENOMIC DNA]</scope>
    <source>
        <strain evidence="6 7">FBCC195</strain>
    </source>
</reference>
<feature type="compositionally biased region" description="Basic and acidic residues" evidence="4">
    <location>
        <begin position="1045"/>
        <end position="1054"/>
    </location>
</feature>
<dbReference type="GO" id="GO:0005634">
    <property type="term" value="C:nucleus"/>
    <property type="evidence" value="ECO:0007669"/>
    <property type="project" value="UniProtKB-SubCell"/>
</dbReference>
<feature type="region of interest" description="Disordered" evidence="4">
    <location>
        <begin position="995"/>
        <end position="1276"/>
    </location>
</feature>
<dbReference type="Pfam" id="PF16755">
    <property type="entry name" value="Beta-prop_NUP159_NUP214"/>
    <property type="match status" value="1"/>
</dbReference>
<keyword evidence="3" id="KW-0539">Nucleus</keyword>
<feature type="region of interest" description="Disordered" evidence="4">
    <location>
        <begin position="1"/>
        <end position="21"/>
    </location>
</feature>
<feature type="domain" description="Nucleoporin Nup159/Nup146 N-terminal" evidence="5">
    <location>
        <begin position="57"/>
        <end position="405"/>
    </location>
</feature>
<feature type="compositionally biased region" description="Low complexity" evidence="4">
    <location>
        <begin position="832"/>
        <end position="844"/>
    </location>
</feature>
<dbReference type="Proteomes" id="UP000186601">
    <property type="component" value="Unassembled WGS sequence"/>
</dbReference>
<feature type="region of interest" description="Disordered" evidence="4">
    <location>
        <begin position="602"/>
        <end position="643"/>
    </location>
</feature>
<evidence type="ECO:0000259" key="5">
    <source>
        <dbReference type="Pfam" id="PF16755"/>
    </source>
</evidence>
<feature type="compositionally biased region" description="Polar residues" evidence="4">
    <location>
        <begin position="1379"/>
        <end position="1389"/>
    </location>
</feature>
<feature type="compositionally biased region" description="Low complexity" evidence="4">
    <location>
        <begin position="1113"/>
        <end position="1124"/>
    </location>
</feature>
<protein>
    <recommendedName>
        <fullName evidence="5">Nucleoporin Nup159/Nup146 N-terminal domain-containing protein</fullName>
    </recommendedName>
</protein>
<dbReference type="STRING" id="98765.A0A2R6QBI0"/>
<feature type="region of interest" description="Disordered" evidence="4">
    <location>
        <begin position="479"/>
        <end position="548"/>
    </location>
</feature>
<dbReference type="EMBL" id="MLYV02000368">
    <property type="protein sequence ID" value="PSS05492.1"/>
    <property type="molecule type" value="Genomic_DNA"/>
</dbReference>
<proteinExistence type="predicted"/>
<name>A0A2R6QBI0_9APHY</name>
<feature type="compositionally biased region" description="Polar residues" evidence="4">
    <location>
        <begin position="618"/>
        <end position="635"/>
    </location>
</feature>
<feature type="compositionally biased region" description="Acidic residues" evidence="4">
    <location>
        <begin position="1069"/>
        <end position="1095"/>
    </location>
</feature>
<organism evidence="6 7">
    <name type="scientific">Hermanssonia centrifuga</name>
    <dbReference type="NCBI Taxonomy" id="98765"/>
    <lineage>
        <taxon>Eukaryota</taxon>
        <taxon>Fungi</taxon>
        <taxon>Dikarya</taxon>
        <taxon>Basidiomycota</taxon>
        <taxon>Agaricomycotina</taxon>
        <taxon>Agaricomycetes</taxon>
        <taxon>Polyporales</taxon>
        <taxon>Meruliaceae</taxon>
        <taxon>Hermanssonia</taxon>
    </lineage>
</organism>
<feature type="compositionally biased region" description="Polar residues" evidence="4">
    <location>
        <begin position="948"/>
        <end position="958"/>
    </location>
</feature>
<feature type="compositionally biased region" description="Acidic residues" evidence="4">
    <location>
        <begin position="1186"/>
        <end position="1195"/>
    </location>
</feature>
<feature type="region of interest" description="Disordered" evidence="4">
    <location>
        <begin position="673"/>
        <end position="756"/>
    </location>
</feature>
<evidence type="ECO:0000256" key="2">
    <source>
        <dbReference type="ARBA" id="ARBA00022448"/>
    </source>
</evidence>
<feature type="region of interest" description="Disordered" evidence="4">
    <location>
        <begin position="1610"/>
        <end position="1640"/>
    </location>
</feature>
<dbReference type="InterPro" id="IPR015943">
    <property type="entry name" value="WD40/YVTN_repeat-like_dom_sf"/>
</dbReference>
<feature type="compositionally biased region" description="Low complexity" evidence="4">
    <location>
        <begin position="1145"/>
        <end position="1161"/>
    </location>
</feature>
<evidence type="ECO:0000256" key="4">
    <source>
        <dbReference type="SAM" id="MobiDB-lite"/>
    </source>
</evidence>
<evidence type="ECO:0000313" key="7">
    <source>
        <dbReference type="Proteomes" id="UP000186601"/>
    </source>
</evidence>
<feature type="region of interest" description="Disordered" evidence="4">
    <location>
        <begin position="1724"/>
        <end position="1819"/>
    </location>
</feature>
<accession>A0A2R6QBI0</accession>
<evidence type="ECO:0000256" key="3">
    <source>
        <dbReference type="ARBA" id="ARBA00023242"/>
    </source>
</evidence>
<feature type="compositionally biased region" description="Basic and acidic residues" evidence="4">
    <location>
        <begin position="1611"/>
        <end position="1629"/>
    </location>
</feature>
<dbReference type="InterPro" id="IPR039462">
    <property type="entry name" value="Nup159/Nup146_N"/>
</dbReference>
<feature type="compositionally biased region" description="Polar residues" evidence="4">
    <location>
        <begin position="734"/>
        <end position="756"/>
    </location>
</feature>
<feature type="compositionally biased region" description="Polar residues" evidence="4">
    <location>
        <begin position="503"/>
        <end position="515"/>
    </location>
</feature>
<evidence type="ECO:0000313" key="6">
    <source>
        <dbReference type="EMBL" id="PSS05492.1"/>
    </source>
</evidence>
<dbReference type="OrthoDB" id="248320at2759"/>
<feature type="region of interest" description="Disordered" evidence="4">
    <location>
        <begin position="947"/>
        <end position="969"/>
    </location>
</feature>
<evidence type="ECO:0000256" key="1">
    <source>
        <dbReference type="ARBA" id="ARBA00004123"/>
    </source>
</evidence>
<sequence>MSVSQLQPATTSQVQRNSKEGEDKEADFLALRLLNKRARVRLSPNALKLGSLPGRGTLFATANSLGCFAAVTNNLADENNLIVSSLSELRSAFASTALDGEIPYDAQRVISLPTTPNALTFAFNNSRLLVGLTDGSIVVYDVQILLSERPNPVEPLYIFASPTSTAVRALAPNPADLANLVAVLYEASGNADSLSVQLLDVQKLEISGGWKSGSTPKTIPTSLSWSPKGKQLAIGLQSGEVVTFSPADTSKVKSLVPSPPSLQSFSAISTTWLSNTDFHCIYASPGSLTPESEQAHYILSLDSKANTATDVKLINPYLPYPGLRGPGAFTTVLRNWGPAKFLLFIGDSTSSDIGLIGCTTDASGQEVWTNFSLEETSTPTVPLDKDMNDTVLLGLDLDLTGTETYNHKTASGEDAVLPPPPVMYAYASDGTIVGWNLLNLLGSAYPNMVKPVAPIAQDSTSMTLEFMTDAQAVTSLPTQAPVFGNAPTPTFGQASTPPPFGQSAFSLPPSQTGFGQSAPFGGASPTSSSPFGSQAPGGSGAFASAGPSSFGQSSFGASSLVPPMTKTNSTSPALASPMAISMSNSEEPMSAVFESNSGFGGLSLGGGDQSTEIEKKPSSSGVFGSFASPSTNETKPGTGFGPTNAFGGSSSLVKPASGFGAFANQGTSAFGSTAFGSTSPPAPEDVNKPAPSPAFGSSGFTAASSPAFGQSGFGSKPAFGQSTFGQPAFGQSGLGSTTTKSPFGQPSPSGVSTGAFSAFAQSGTSTFGSALTQVSGFDKKESSSAIAEASKTPPGETTPAATDETLAIPSTPKPVSAFGSPATPSTSNVFGSTPNPSTTPSSSPFKSSILAPASGAFAGLTASPVGFGKLESGFGAFGNATSTSSPFFNPPKTPTTSAFSGPVSAFSASPSTIPAPSKPTFGSSSALGAAAKPSFGTPSALGAPTTVFGKSTLSSPTTPIKPVEPPTSGGFGAFAGSGGFGAFAGGSKSFGDLLRKETDAKELPREPPKAPISVFSRPSPMPLRQPSAASYSRTATTRATESEEGNDHGDGRDVAEDEDETVSFLSDTFSEDEDEDESGPEEGSEDEDDDDESDDNSQSSQPPNSTTPGIRLTSSSPPATSSSAQITTGEAEDATTPSGPPEKQSAVASPVPVNASPSSTSFTLGLGRPSTRPARSSPLANAPISGDDEDEEEGDATVKTKTSKLPEGASMNLPPTVSAQMPSSSLSPKPEESAEKSKSRPKTPPLLSTFTPIIPKPSPFTLAPPTRPSSEPTAKLGNIFDINLPTPSHAAKFDSVLSPPLALPNVFGKPVASSSQSPFSPPPGGFFGKKETPSPPGSFGQDPAPAATLLSPGGLLGKTTVNAGPKTPAQAAPVFGTKLPSSQIPTTAGSFGKAPAQPTPGRSASALQPLEEGMQRECMNLFRALAEELEGLKGLASQAREKRGENFKPLNISRTKADLTDPKKFGVGDAVEFGRIMRSVERDILELKDVRAAHVKKVGELEGAMLKATMRKEEIVRFSKAKKDAQFEKMLNSRTLGPEHLETQSQLRRSIRVIRDRILKLEDHLQTSKKRLNEMKLGKPGIRTYRNIDSAISQQAEEVARLAARMSKLNLKHETSTSRADSRDKRLPLDLRSSPSRRPLTVTPNVAVTTAAALNAERSARKLKGALLKIRKEPLLNTQAVDAPVPHTAFNGPNKPTSPVSPVNALKIDAPAWILNIPSNGELPETPKWSLPPFEIQESPGSPSPSPSHGGSLRQRGTGTTKMHSKPIALKKSPGIVASTGVTSPPAGFSWGPLPGVTPMNSLSSDVRKKEAGSSTTGALGLSASWVAEGFTAPQ</sequence>
<feature type="compositionally biased region" description="Polar residues" evidence="4">
    <location>
        <begin position="1"/>
        <end position="16"/>
    </location>
</feature>
<gene>
    <name evidence="6" type="ORF">PHLCEN_2v3774</name>
</gene>
<feature type="compositionally biased region" description="Polar residues" evidence="4">
    <location>
        <begin position="822"/>
        <end position="831"/>
    </location>
</feature>
<comment type="caution">
    <text evidence="6">The sequence shown here is derived from an EMBL/GenBank/DDBJ whole genome shotgun (WGS) entry which is preliminary data.</text>
</comment>
<feature type="compositionally biased region" description="Basic and acidic residues" evidence="4">
    <location>
        <begin position="995"/>
        <end position="1008"/>
    </location>
</feature>
<feature type="region of interest" description="Disordered" evidence="4">
    <location>
        <begin position="778"/>
        <end position="844"/>
    </location>
</feature>
<dbReference type="SUPFAM" id="SSF117289">
    <property type="entry name" value="Nucleoporin domain"/>
    <property type="match status" value="1"/>
</dbReference>
<feature type="region of interest" description="Disordered" evidence="4">
    <location>
        <begin position="1309"/>
        <end position="1404"/>
    </location>
</feature>
<keyword evidence="7" id="KW-1185">Reference proteome</keyword>